<evidence type="ECO:0008006" key="3">
    <source>
        <dbReference type="Google" id="ProtNLM"/>
    </source>
</evidence>
<protein>
    <recommendedName>
        <fullName evidence="3">Secreted protein</fullName>
    </recommendedName>
</protein>
<reference evidence="2" key="1">
    <citation type="submission" date="2015-07" db="EMBL/GenBank/DDBJ databases">
        <title>Elucidating the P. pachyrhizi secretome and potential effectors.</title>
        <authorList>
            <person name="de Carvalho M.C.C.G."/>
            <person name="Nascimento L.C."/>
            <person name="Darben L.M."/>
            <person name="Polizel-Podanosqui A.M."/>
            <person name="Lopes-Caitar V.S."/>
            <person name="Rocha C.S."/>
            <person name="Qi M."/>
            <person name="Carazolle M."/>
            <person name="Kuwahara M.K."/>
            <person name="Pereira G.A.G."/>
            <person name="Abdelnoor R.V."/>
            <person name="Whitham S.A."/>
            <person name="Marcelino-Guimaraes F.C."/>
        </authorList>
    </citation>
    <scope>NUCLEOTIDE SEQUENCE</scope>
</reference>
<proteinExistence type="evidence at transcript level"/>
<evidence type="ECO:0000313" key="2">
    <source>
        <dbReference type="EMBL" id="ALL41202.1"/>
    </source>
</evidence>
<sequence>MIFQVTRFILVAILALGVHSSPAIDRKAGQILFKRAIGPVENLKFPIIRRAAQGKPI</sequence>
<accession>A0A0S1MK59</accession>
<feature type="signal peptide" evidence="1">
    <location>
        <begin position="1"/>
        <end position="20"/>
    </location>
</feature>
<dbReference type="EMBL" id="KT247113">
    <property type="protein sequence ID" value="ALL41202.1"/>
    <property type="molecule type" value="mRNA"/>
</dbReference>
<dbReference type="AlphaFoldDB" id="A0A0S1MK59"/>
<keyword evidence="1" id="KW-0732">Signal</keyword>
<feature type="chain" id="PRO_5006589061" description="Secreted protein" evidence="1">
    <location>
        <begin position="21"/>
        <end position="57"/>
    </location>
</feature>
<organism evidence="2">
    <name type="scientific">Phakopsora pachyrhizi</name>
    <name type="common">Asian soybean rust disease fungus</name>
    <dbReference type="NCBI Taxonomy" id="170000"/>
    <lineage>
        <taxon>Eukaryota</taxon>
        <taxon>Fungi</taxon>
        <taxon>Dikarya</taxon>
        <taxon>Basidiomycota</taxon>
        <taxon>Pucciniomycotina</taxon>
        <taxon>Pucciniomycetes</taxon>
        <taxon>Pucciniales</taxon>
        <taxon>Phakopsoraceae</taxon>
        <taxon>Phakopsora</taxon>
    </lineage>
</organism>
<evidence type="ECO:0000256" key="1">
    <source>
        <dbReference type="SAM" id="SignalP"/>
    </source>
</evidence>
<name>A0A0S1MK59_PHAPC</name>